<dbReference type="RefSeq" id="WP_390405430.1">
    <property type="nucleotide sequence ID" value="NZ_BAABYW010000001.1"/>
</dbReference>
<evidence type="ECO:0000313" key="2">
    <source>
        <dbReference type="EMBL" id="GAA6408231.1"/>
    </source>
</evidence>
<comment type="caution">
    <text evidence="2">The sequence shown here is derived from an EMBL/GenBank/DDBJ whole genome shotgun (WGS) entry which is preliminary data.</text>
</comment>
<proteinExistence type="predicted"/>
<dbReference type="SUPFAM" id="SSF53850">
    <property type="entry name" value="Periplasmic binding protein-like II"/>
    <property type="match status" value="1"/>
</dbReference>
<organism evidence="2 3">
    <name type="scientific">Blautia hominis</name>
    <dbReference type="NCBI Taxonomy" id="2025493"/>
    <lineage>
        <taxon>Bacteria</taxon>
        <taxon>Bacillati</taxon>
        <taxon>Bacillota</taxon>
        <taxon>Clostridia</taxon>
        <taxon>Lachnospirales</taxon>
        <taxon>Lachnospiraceae</taxon>
        <taxon>Blautia</taxon>
    </lineage>
</organism>
<feature type="chain" id="PRO_5045549759" description="Extracellular solute-binding protein" evidence="1">
    <location>
        <begin position="23"/>
        <end position="789"/>
    </location>
</feature>
<dbReference type="PROSITE" id="PS51257">
    <property type="entry name" value="PROKAR_LIPOPROTEIN"/>
    <property type="match status" value="1"/>
</dbReference>
<gene>
    <name evidence="2" type="ORF">K040078D81_23480</name>
</gene>
<sequence>MNKKWTKMISAALIITLAASLAACGEKEQQAEKKGDTKSSSVPKGRYVEQEIKFDNTDIFRTTGSSSEEWIAPDDVILEMKGLDNGNLRIAARTGIFDSADKGETWTPWQEMPQEMKDDLSVEYGLEFLSIAGDGRIFYGTRGEQTVYKLVQTDGTIQTVDTELPAENADESGQSAMRQSMGFAYFTDFGDFLCADFENLYQLDGETFQLKHTFEKEVVQGEEIMGDTSYVCAGDSLYTISRDMDITDDGNIEYDNTKVTVYDLETQEEKGEQEALGDFLQNELSDIGVSMPGADGKSLYFINQSGIYRFMTDGTAAEKIFTGSMGQMNSPVSSVVNTTVLTDGTVVIHYYIDGQERMFRYVYDANASVKPEHTLTVYSLYDTPYVRQLITSFQSGHPDVMLEYETGMTGDDAVTRTDALKTLNTNIMAGEGPDILMLDGLPISSYTEKGLLMDIQDILKETDKEEGLFTNITDAYKSDGAVCAVPTSFAVPLLIGKQSLLTNIKNLDDLALAAEQERADRPEVSHVLGTMTNTTLLLALLPSSSPSWIAEDGTMDQEKLTDFFENAKKIADAQNAPDEYESPLISDTQLLDITPFMTSASLNALEMGHTDSHITLGNLMNVEGLANVLNMAKYLGDGSYKSAPGQSADVFIPIAPVGISSKTGSGEIAKDFIRYLLKEGQQSSALSSWPVNKTAFADKLKMPSNYPLGMRHVENDVDGSSFDMEFISPTEEEINAMKDVMDTLTTPTVTDEMINRTVITEGIKCLSGEASVTDTVDAILKKLNLYLAE</sequence>
<feature type="signal peptide" evidence="1">
    <location>
        <begin position="1"/>
        <end position="22"/>
    </location>
</feature>
<keyword evidence="3" id="KW-1185">Reference proteome</keyword>
<keyword evidence="1" id="KW-0732">Signal</keyword>
<dbReference type="SUPFAM" id="SSF69304">
    <property type="entry name" value="Tricorn protease N-terminal domain"/>
    <property type="match status" value="1"/>
</dbReference>
<protein>
    <recommendedName>
        <fullName evidence="4">Extracellular solute-binding protein</fullName>
    </recommendedName>
</protein>
<dbReference type="Pfam" id="PF01547">
    <property type="entry name" value="SBP_bac_1"/>
    <property type="match status" value="1"/>
</dbReference>
<reference evidence="2 3" key="1">
    <citation type="submission" date="2024-04" db="EMBL/GenBank/DDBJ databases">
        <title>Defined microbial consortia suppress multidrug-resistant proinflammatory Enterobacteriaceae via ecological control.</title>
        <authorList>
            <person name="Furuichi M."/>
            <person name="Kawaguchi T."/>
            <person name="Pust M."/>
            <person name="Yasuma K."/>
            <person name="Plichta D."/>
            <person name="Hasegawa N."/>
            <person name="Ohya T."/>
            <person name="Bhattarai S."/>
            <person name="Sasajima S."/>
            <person name="Aoto Y."/>
            <person name="Tuganbaev T."/>
            <person name="Yaginuma M."/>
            <person name="Ueda M."/>
            <person name="Okahashi N."/>
            <person name="Amafuji K."/>
            <person name="Kiridooshi Y."/>
            <person name="Sugita K."/>
            <person name="Strazar M."/>
            <person name="Skelly A."/>
            <person name="Suda W."/>
            <person name="Hattori M."/>
            <person name="Nakamoto N."/>
            <person name="Caballero S."/>
            <person name="Norman J."/>
            <person name="Olle B."/>
            <person name="Tanoue T."/>
            <person name="Arita M."/>
            <person name="Bucci V."/>
            <person name="Atarashi K."/>
            <person name="Xavier R."/>
            <person name="Honda K."/>
        </authorList>
    </citation>
    <scope>NUCLEOTIDE SEQUENCE [LARGE SCALE GENOMIC DNA]</scope>
    <source>
        <strain evidence="3">k04-0078-D8-1</strain>
    </source>
</reference>
<dbReference type="InterPro" id="IPR006059">
    <property type="entry name" value="SBP"/>
</dbReference>
<dbReference type="EMBL" id="BAABYW010000001">
    <property type="protein sequence ID" value="GAA6408231.1"/>
    <property type="molecule type" value="Genomic_DNA"/>
</dbReference>
<dbReference type="Proteomes" id="UP001600943">
    <property type="component" value="Unassembled WGS sequence"/>
</dbReference>
<dbReference type="Gene3D" id="3.40.190.10">
    <property type="entry name" value="Periplasmic binding protein-like II"/>
    <property type="match status" value="1"/>
</dbReference>
<evidence type="ECO:0008006" key="4">
    <source>
        <dbReference type="Google" id="ProtNLM"/>
    </source>
</evidence>
<evidence type="ECO:0000313" key="3">
    <source>
        <dbReference type="Proteomes" id="UP001600943"/>
    </source>
</evidence>
<accession>A0ABQ0B9U6</accession>
<evidence type="ECO:0000256" key="1">
    <source>
        <dbReference type="SAM" id="SignalP"/>
    </source>
</evidence>
<name>A0ABQ0B9U6_9FIRM</name>